<protein>
    <recommendedName>
        <fullName evidence="9">BZIP domain-containing protein</fullName>
    </recommendedName>
</protein>
<keyword evidence="4" id="KW-0238">DNA-binding</keyword>
<feature type="region of interest" description="Disordered" evidence="8">
    <location>
        <begin position="399"/>
        <end position="428"/>
    </location>
</feature>
<dbReference type="GO" id="GO:0016020">
    <property type="term" value="C:membrane"/>
    <property type="evidence" value="ECO:0007669"/>
    <property type="project" value="UniProtKB-SubCell"/>
</dbReference>
<dbReference type="GO" id="GO:0005634">
    <property type="term" value="C:nucleus"/>
    <property type="evidence" value="ECO:0007669"/>
    <property type="project" value="TreeGrafter"/>
</dbReference>
<dbReference type="GO" id="GO:0000978">
    <property type="term" value="F:RNA polymerase II cis-regulatory region sequence-specific DNA binding"/>
    <property type="evidence" value="ECO:0007669"/>
    <property type="project" value="TreeGrafter"/>
</dbReference>
<dbReference type="PANTHER" id="PTHR46164">
    <property type="entry name" value="ATF6, ISOFORM C"/>
    <property type="match status" value="1"/>
</dbReference>
<dbReference type="SUPFAM" id="SSF57959">
    <property type="entry name" value="Leucine zipper domain"/>
    <property type="match status" value="1"/>
</dbReference>
<evidence type="ECO:0000259" key="9">
    <source>
        <dbReference type="PROSITE" id="PS50217"/>
    </source>
</evidence>
<feature type="compositionally biased region" description="Low complexity" evidence="8">
    <location>
        <begin position="126"/>
        <end position="154"/>
    </location>
</feature>
<evidence type="ECO:0000256" key="1">
    <source>
        <dbReference type="ARBA" id="ARBA00004167"/>
    </source>
</evidence>
<evidence type="ECO:0000256" key="4">
    <source>
        <dbReference type="ARBA" id="ARBA00023125"/>
    </source>
</evidence>
<dbReference type="AlphaFoldDB" id="A0A8T3DA59"/>
<dbReference type="PANTHER" id="PTHR46164:SF1">
    <property type="entry name" value="CYCLIC AMP-DEPENDENT TRANSCRIPTION FACTOR ATF-6 ALPHA"/>
    <property type="match status" value="1"/>
</dbReference>
<dbReference type="InterPro" id="IPR046347">
    <property type="entry name" value="bZIP_sf"/>
</dbReference>
<evidence type="ECO:0000313" key="11">
    <source>
        <dbReference type="Proteomes" id="UP000829720"/>
    </source>
</evidence>
<feature type="region of interest" description="Disordered" evidence="8">
    <location>
        <begin position="126"/>
        <end position="179"/>
    </location>
</feature>
<evidence type="ECO:0000256" key="7">
    <source>
        <dbReference type="SAM" id="Coils"/>
    </source>
</evidence>
<dbReference type="Pfam" id="PF00170">
    <property type="entry name" value="bZIP_1"/>
    <property type="match status" value="1"/>
</dbReference>
<dbReference type="CDD" id="cd14700">
    <property type="entry name" value="bZIP_ATF6"/>
    <property type="match status" value="1"/>
</dbReference>
<feature type="domain" description="BZIP" evidence="9">
    <location>
        <begin position="304"/>
        <end position="367"/>
    </location>
</feature>
<keyword evidence="6" id="KW-0539">Nucleus</keyword>
<dbReference type="OrthoDB" id="644067at2759"/>
<dbReference type="InterPro" id="IPR051882">
    <property type="entry name" value="ATF_bZIP_TF"/>
</dbReference>
<dbReference type="GO" id="GO:0030968">
    <property type="term" value="P:endoplasmic reticulum unfolded protein response"/>
    <property type="evidence" value="ECO:0007669"/>
    <property type="project" value="TreeGrafter"/>
</dbReference>
<dbReference type="Proteomes" id="UP000829720">
    <property type="component" value="Unassembled WGS sequence"/>
</dbReference>
<evidence type="ECO:0000256" key="2">
    <source>
        <dbReference type="ARBA" id="ARBA00009050"/>
    </source>
</evidence>
<dbReference type="EMBL" id="JAERUA010000013">
    <property type="protein sequence ID" value="KAI1891465.1"/>
    <property type="molecule type" value="Genomic_DNA"/>
</dbReference>
<evidence type="ECO:0000313" key="10">
    <source>
        <dbReference type="EMBL" id="KAI1891465.1"/>
    </source>
</evidence>
<evidence type="ECO:0000256" key="5">
    <source>
        <dbReference type="ARBA" id="ARBA00023163"/>
    </source>
</evidence>
<comment type="similarity">
    <text evidence="2">Belongs to the bZIP family. ATF subfamily.</text>
</comment>
<comment type="caution">
    <text evidence="10">The sequence shown here is derived from an EMBL/GenBank/DDBJ whole genome shotgun (WGS) entry which is preliminary data.</text>
</comment>
<keyword evidence="3" id="KW-0805">Transcription regulation</keyword>
<feature type="coiled-coil region" evidence="7">
    <location>
        <begin position="329"/>
        <end position="363"/>
    </location>
</feature>
<gene>
    <name evidence="10" type="ORF">AGOR_G00144090</name>
</gene>
<proteinExistence type="inferred from homology"/>
<sequence length="665" mass="73084">MASDLMLDFENHVNQQHTMMNNDTGDICIDQGGEWDISLFDELEDMRDADELLRALEDVSYVGEVPGLDLDLDLDLGLPLWNTDACGDTSSSCTDTDITMDSLSPNPTLSSVSSPGSVEALSLYSLSEEPLSPQSQSQPSPASNSSEACSSPDAPLGRKPQRRAAKSSQPVKRPIQLTPKVSIQPKPVITTVPIAHSAAPLQAKTIIIQPLQAVLPAGKPPPVTIQPAPPAGRPVVMPQPAHVLQLRNPQMVPAQSIFSLPDRVVTVPTVSQDRLTPAVTFPAVTQPLVAVTLRNTTPEGDTNVARRLQRMTKNRESASLSRKKKKEYLLTLEARLKLALSENEKLKSENGSLKKQVEGLVTENNVLKATAPKRRAVCLLVVMVFLMLNVGPMSLLNGDSSSKHSAGTTHSGRHLLGFSPDTEKLLGPETPETAIHQATDRLEDSAQEEKALMVVKKEPFFLKPSPPCQPHVNRTKSIKMAHELRGWVHRHEVERTKSRRMTNSQHKTKTILKSPDEKAEVAQIVSVQYTDMSEKSPGSELQVYYAPHRSHYDFFEEIHRRGDTFYVVSFRRDHLLLPATSHNKGSRPKMSVVLPAMNINDSVIKNEEHEVMMQIDCEVMDTRILHIKSSSIPPFLRVNHTDSLYDSNSANGQAAPSVGVLTGSA</sequence>
<organism evidence="10 11">
    <name type="scientific">Albula goreensis</name>
    <dbReference type="NCBI Taxonomy" id="1534307"/>
    <lineage>
        <taxon>Eukaryota</taxon>
        <taxon>Metazoa</taxon>
        <taxon>Chordata</taxon>
        <taxon>Craniata</taxon>
        <taxon>Vertebrata</taxon>
        <taxon>Euteleostomi</taxon>
        <taxon>Actinopterygii</taxon>
        <taxon>Neopterygii</taxon>
        <taxon>Teleostei</taxon>
        <taxon>Albuliformes</taxon>
        <taxon>Albulidae</taxon>
        <taxon>Albula</taxon>
    </lineage>
</organism>
<keyword evidence="11" id="KW-1185">Reference proteome</keyword>
<feature type="compositionally biased region" description="Polar residues" evidence="8">
    <location>
        <begin position="399"/>
        <end position="410"/>
    </location>
</feature>
<keyword evidence="5" id="KW-0804">Transcription</keyword>
<keyword evidence="7" id="KW-0175">Coiled coil</keyword>
<dbReference type="InterPro" id="IPR004827">
    <property type="entry name" value="bZIP"/>
</dbReference>
<reference evidence="10" key="1">
    <citation type="submission" date="2021-01" db="EMBL/GenBank/DDBJ databases">
        <authorList>
            <person name="Zahm M."/>
            <person name="Roques C."/>
            <person name="Cabau C."/>
            <person name="Klopp C."/>
            <person name="Donnadieu C."/>
            <person name="Jouanno E."/>
            <person name="Lampietro C."/>
            <person name="Louis A."/>
            <person name="Herpin A."/>
            <person name="Echchiki A."/>
            <person name="Berthelot C."/>
            <person name="Parey E."/>
            <person name="Roest-Crollius H."/>
            <person name="Braasch I."/>
            <person name="Postlethwait J."/>
            <person name="Bobe J."/>
            <person name="Montfort J."/>
            <person name="Bouchez O."/>
            <person name="Begum T."/>
            <person name="Mejri S."/>
            <person name="Adams A."/>
            <person name="Chen W.-J."/>
            <person name="Guiguen Y."/>
        </authorList>
    </citation>
    <scope>NUCLEOTIDE SEQUENCE</scope>
    <source>
        <tissue evidence="10">Blood</tissue>
    </source>
</reference>
<comment type="subcellular location">
    <subcellularLocation>
        <location evidence="1">Membrane</location>
        <topology evidence="1">Single-pass membrane protein</topology>
    </subcellularLocation>
</comment>
<dbReference type="Gene3D" id="1.20.5.170">
    <property type="match status" value="1"/>
</dbReference>
<evidence type="ECO:0000256" key="3">
    <source>
        <dbReference type="ARBA" id="ARBA00023015"/>
    </source>
</evidence>
<accession>A0A8T3DA59</accession>
<name>A0A8T3DA59_9TELE</name>
<evidence type="ECO:0000256" key="6">
    <source>
        <dbReference type="ARBA" id="ARBA00023242"/>
    </source>
</evidence>
<dbReference type="PROSITE" id="PS50217">
    <property type="entry name" value="BZIP"/>
    <property type="match status" value="1"/>
</dbReference>
<dbReference type="SMART" id="SM00338">
    <property type="entry name" value="BRLZ"/>
    <property type="match status" value="1"/>
</dbReference>
<evidence type="ECO:0000256" key="8">
    <source>
        <dbReference type="SAM" id="MobiDB-lite"/>
    </source>
</evidence>
<dbReference type="GO" id="GO:0000981">
    <property type="term" value="F:DNA-binding transcription factor activity, RNA polymerase II-specific"/>
    <property type="evidence" value="ECO:0007669"/>
    <property type="project" value="TreeGrafter"/>
</dbReference>